<proteinExistence type="predicted"/>
<feature type="non-terminal residue" evidence="1">
    <location>
        <position position="1"/>
    </location>
</feature>
<accession>A0A426YFA8</accession>
<organism evidence="1 2">
    <name type="scientific">Ensete ventricosum</name>
    <name type="common">Abyssinian banana</name>
    <name type="synonym">Musa ensete</name>
    <dbReference type="NCBI Taxonomy" id="4639"/>
    <lineage>
        <taxon>Eukaryota</taxon>
        <taxon>Viridiplantae</taxon>
        <taxon>Streptophyta</taxon>
        <taxon>Embryophyta</taxon>
        <taxon>Tracheophyta</taxon>
        <taxon>Spermatophyta</taxon>
        <taxon>Magnoliopsida</taxon>
        <taxon>Liliopsida</taxon>
        <taxon>Zingiberales</taxon>
        <taxon>Musaceae</taxon>
        <taxon>Ensete</taxon>
    </lineage>
</organism>
<evidence type="ECO:0000313" key="1">
    <source>
        <dbReference type="EMBL" id="RRT50431.1"/>
    </source>
</evidence>
<reference evidence="1 2" key="1">
    <citation type="journal article" date="2014" name="Agronomy (Basel)">
        <title>A Draft Genome Sequence for Ensete ventricosum, the Drought-Tolerant Tree Against Hunger.</title>
        <authorList>
            <person name="Harrison J."/>
            <person name="Moore K.A."/>
            <person name="Paszkiewicz K."/>
            <person name="Jones T."/>
            <person name="Grant M."/>
            <person name="Ambacheew D."/>
            <person name="Muzemil S."/>
            <person name="Studholme D.J."/>
        </authorList>
    </citation>
    <scope>NUCLEOTIDE SEQUENCE [LARGE SCALE GENOMIC DNA]</scope>
</reference>
<evidence type="ECO:0000313" key="2">
    <source>
        <dbReference type="Proteomes" id="UP000287651"/>
    </source>
</evidence>
<dbReference type="Proteomes" id="UP000287651">
    <property type="component" value="Unassembled WGS sequence"/>
</dbReference>
<protein>
    <submittedName>
        <fullName evidence="1">Uncharacterized protein</fullName>
    </submittedName>
</protein>
<sequence length="72" mass="8299">KNTTVKTSCKVAFRSVFSALSRKFKILAIPNVLAHGKSYKHDFVKKHDGHKLCAKSHFKVDRRRMVRARGFL</sequence>
<dbReference type="EMBL" id="AMZH03012768">
    <property type="protein sequence ID" value="RRT50431.1"/>
    <property type="molecule type" value="Genomic_DNA"/>
</dbReference>
<name>A0A426YFA8_ENSVE</name>
<comment type="caution">
    <text evidence="1">The sequence shown here is derived from an EMBL/GenBank/DDBJ whole genome shotgun (WGS) entry which is preliminary data.</text>
</comment>
<gene>
    <name evidence="1" type="ORF">B296_00014729</name>
</gene>
<dbReference type="AlphaFoldDB" id="A0A426YFA8"/>